<proteinExistence type="predicted"/>
<sequence>MTSTLPAPAVVTEHPPPARRPLFVALLVLFRVLTTAHLGLALVQPISIGQYLDGRYGLLRLHQTAAGLLVLTALVLALVGVGYVLAGGRLWALGCPLLFLLAGVQTGLGYNRALGVHIPLGVALVALAVAVAVLSWAPAAARPRAPRRTHRTAAGDGAVA</sequence>
<protein>
    <submittedName>
        <fullName evidence="2">Uncharacterized protein</fullName>
    </submittedName>
</protein>
<dbReference type="AlphaFoldDB" id="A0A1H1QKL5"/>
<evidence type="ECO:0000313" key="2">
    <source>
        <dbReference type="EMBL" id="SDS24022.1"/>
    </source>
</evidence>
<dbReference type="EMBL" id="LT629749">
    <property type="protein sequence ID" value="SDS24022.1"/>
    <property type="molecule type" value="Genomic_DNA"/>
</dbReference>
<name>A0A1H1QKL5_9ACTN</name>
<evidence type="ECO:0000256" key="1">
    <source>
        <dbReference type="SAM" id="Phobius"/>
    </source>
</evidence>
<accession>A0A1H1QKL5</accession>
<dbReference type="RefSeq" id="WP_091411351.1">
    <property type="nucleotide sequence ID" value="NZ_LT629749.1"/>
</dbReference>
<dbReference type="Proteomes" id="UP000199092">
    <property type="component" value="Chromosome I"/>
</dbReference>
<keyword evidence="1" id="KW-0812">Transmembrane</keyword>
<feature type="transmembrane region" description="Helical" evidence="1">
    <location>
        <begin position="90"/>
        <end position="110"/>
    </location>
</feature>
<feature type="transmembrane region" description="Helical" evidence="1">
    <location>
        <begin position="64"/>
        <end position="85"/>
    </location>
</feature>
<keyword evidence="1" id="KW-1133">Transmembrane helix</keyword>
<reference evidence="2 3" key="1">
    <citation type="submission" date="2016-10" db="EMBL/GenBank/DDBJ databases">
        <authorList>
            <person name="de Groot N.N."/>
        </authorList>
    </citation>
    <scope>NUCLEOTIDE SEQUENCE [LARGE SCALE GENOMIC DNA]</scope>
    <source>
        <strain evidence="2 3">DSM 21741</strain>
    </source>
</reference>
<organism evidence="2 3">
    <name type="scientific">Friedmanniella luteola</name>
    <dbReference type="NCBI Taxonomy" id="546871"/>
    <lineage>
        <taxon>Bacteria</taxon>
        <taxon>Bacillati</taxon>
        <taxon>Actinomycetota</taxon>
        <taxon>Actinomycetes</taxon>
        <taxon>Propionibacteriales</taxon>
        <taxon>Nocardioidaceae</taxon>
        <taxon>Friedmanniella</taxon>
    </lineage>
</organism>
<feature type="transmembrane region" description="Helical" evidence="1">
    <location>
        <begin position="22"/>
        <end position="44"/>
    </location>
</feature>
<keyword evidence="3" id="KW-1185">Reference proteome</keyword>
<dbReference type="OrthoDB" id="3697516at2"/>
<dbReference type="STRING" id="546871.SAMN04488543_1347"/>
<gene>
    <name evidence="2" type="ORF">SAMN04488543_1347</name>
</gene>
<evidence type="ECO:0000313" key="3">
    <source>
        <dbReference type="Proteomes" id="UP000199092"/>
    </source>
</evidence>
<feature type="transmembrane region" description="Helical" evidence="1">
    <location>
        <begin position="116"/>
        <end position="141"/>
    </location>
</feature>
<keyword evidence="1" id="KW-0472">Membrane</keyword>